<organism evidence="1 2">
    <name type="scientific">Oedothorax gibbosus</name>
    <dbReference type="NCBI Taxonomy" id="931172"/>
    <lineage>
        <taxon>Eukaryota</taxon>
        <taxon>Metazoa</taxon>
        <taxon>Ecdysozoa</taxon>
        <taxon>Arthropoda</taxon>
        <taxon>Chelicerata</taxon>
        <taxon>Arachnida</taxon>
        <taxon>Araneae</taxon>
        <taxon>Araneomorphae</taxon>
        <taxon>Entelegynae</taxon>
        <taxon>Araneoidea</taxon>
        <taxon>Linyphiidae</taxon>
        <taxon>Erigoninae</taxon>
        <taxon>Oedothorax</taxon>
    </lineage>
</organism>
<proteinExistence type="predicted"/>
<dbReference type="Gene3D" id="1.50.10.20">
    <property type="match status" value="1"/>
</dbReference>
<name>A0AAV6TSE2_9ARAC</name>
<accession>A0AAV6TSE2</accession>
<keyword evidence="2" id="KW-1185">Reference proteome</keyword>
<evidence type="ECO:0000313" key="2">
    <source>
        <dbReference type="Proteomes" id="UP000827092"/>
    </source>
</evidence>
<dbReference type="InterPro" id="IPR051588">
    <property type="entry name" value="Cobalamin_Transport"/>
</dbReference>
<dbReference type="Gene3D" id="2.170.130.30">
    <property type="match status" value="1"/>
</dbReference>
<dbReference type="GO" id="GO:0005615">
    <property type="term" value="C:extracellular space"/>
    <property type="evidence" value="ECO:0007669"/>
    <property type="project" value="TreeGrafter"/>
</dbReference>
<sequence>MAQELKKRQFRNGTVDNIKTTALVIQALIATRSLERDFDLGSAVRSLLVAQRDDGSMGSFLDSYYVLPVFSNSTLLNITTDHCKRPETSEYEALNDLQGSRGSRVSITYSVVIGTDVDIKRTWTLKVPVNSSLYSIMETVQNLDSRQQVEYNVVDGKPFVSSVMGIQDDVETGFYWFTFLRKHNAEDSMLVEDSPVDVKIESNQELILWYKSGQWNKA</sequence>
<dbReference type="EMBL" id="JAFNEN010001126">
    <property type="protein sequence ID" value="KAG8174850.1"/>
    <property type="molecule type" value="Genomic_DNA"/>
</dbReference>
<dbReference type="GO" id="GO:0031419">
    <property type="term" value="F:cobalamin binding"/>
    <property type="evidence" value="ECO:0007669"/>
    <property type="project" value="TreeGrafter"/>
</dbReference>
<protein>
    <submittedName>
        <fullName evidence="1">Uncharacterized protein</fullName>
    </submittedName>
</protein>
<dbReference type="PANTHER" id="PTHR10559:SF18">
    <property type="entry name" value="TRANSCOBALAMIN II"/>
    <property type="match status" value="1"/>
</dbReference>
<dbReference type="Proteomes" id="UP000827092">
    <property type="component" value="Unassembled WGS sequence"/>
</dbReference>
<gene>
    <name evidence="1" type="ORF">JTE90_007629</name>
</gene>
<dbReference type="GO" id="GO:0015889">
    <property type="term" value="P:cobalamin transport"/>
    <property type="evidence" value="ECO:0007669"/>
    <property type="project" value="TreeGrafter"/>
</dbReference>
<dbReference type="PANTHER" id="PTHR10559">
    <property type="entry name" value="TRANSCOBALAMIN-1/GASTRIC INTRINSIC FACTOR"/>
    <property type="match status" value="1"/>
</dbReference>
<evidence type="ECO:0000313" key="1">
    <source>
        <dbReference type="EMBL" id="KAG8174850.1"/>
    </source>
</evidence>
<dbReference type="AlphaFoldDB" id="A0AAV6TSE2"/>
<reference evidence="1 2" key="1">
    <citation type="journal article" date="2022" name="Nat. Ecol. Evol.">
        <title>A masculinizing supergene underlies an exaggerated male reproductive morph in a spider.</title>
        <authorList>
            <person name="Hendrickx F."/>
            <person name="De Corte Z."/>
            <person name="Sonet G."/>
            <person name="Van Belleghem S.M."/>
            <person name="Kostlbacher S."/>
            <person name="Vangestel C."/>
        </authorList>
    </citation>
    <scope>NUCLEOTIDE SEQUENCE [LARGE SCALE GENOMIC DNA]</scope>
    <source>
        <strain evidence="1">W744_W776</strain>
    </source>
</reference>
<comment type="caution">
    <text evidence="1">The sequence shown here is derived from an EMBL/GenBank/DDBJ whole genome shotgun (WGS) entry which is preliminary data.</text>
</comment>